<feature type="region of interest" description="Disordered" evidence="12">
    <location>
        <begin position="619"/>
        <end position="733"/>
    </location>
</feature>
<dbReference type="PANTHER" id="PTHR11669">
    <property type="entry name" value="REPLICATION FACTOR C / DNA POLYMERASE III GAMMA-TAU SUBUNIT"/>
    <property type="match status" value="1"/>
</dbReference>
<feature type="compositionally biased region" description="Pro residues" evidence="12">
    <location>
        <begin position="659"/>
        <end position="674"/>
    </location>
</feature>
<feature type="compositionally biased region" description="Pro residues" evidence="12">
    <location>
        <begin position="682"/>
        <end position="693"/>
    </location>
</feature>
<feature type="region of interest" description="Disordered" evidence="12">
    <location>
        <begin position="412"/>
        <end position="539"/>
    </location>
</feature>
<dbReference type="SUPFAM" id="SSF48019">
    <property type="entry name" value="post-AAA+ oligomerization domain-like"/>
    <property type="match status" value="1"/>
</dbReference>
<dbReference type="InterPro" id="IPR027417">
    <property type="entry name" value="P-loop_NTPase"/>
</dbReference>
<keyword evidence="6 11" id="KW-0547">Nucleotide-binding</keyword>
<dbReference type="Pfam" id="PF22608">
    <property type="entry name" value="DNAX_ATPase_lid"/>
    <property type="match status" value="1"/>
</dbReference>
<evidence type="ECO:0000256" key="12">
    <source>
        <dbReference type="SAM" id="MobiDB-lite"/>
    </source>
</evidence>
<dbReference type="PANTHER" id="PTHR11669:SF0">
    <property type="entry name" value="PROTEIN STICHEL-LIKE 2"/>
    <property type="match status" value="1"/>
</dbReference>
<dbReference type="InterPro" id="IPR008921">
    <property type="entry name" value="DNA_pol3_clamp-load_cplx_C"/>
</dbReference>
<sequence>MSLALYRRYRPESFAQVIGQEHVTDPLQQALRNNRVNHAYLFSGPRGCGKTTSARILARCLNCEQGPTPTPCGECRSCQDLARNGPGSIDVIEIDAASHGGVDDARDLREKAFFGPASSRYKIYIIDEAHMVTSAGFNALLKVVEEPPEHLKFIFATTEPEKVIGTIRSRTHHYPFRLVPPGTLRDYLAEVCEREAIPVEDGVYPLVVRAGGGSVRDSMSVMDQLLAGAAESGVTYPMATALLGYTDSALLDAVVDAFASADGGAAFEIVDRVVEGGHDPRRFAADLLERLRDLVILAAVPDAAGKGLIDAPADVLERMRAQASVFGAAELSRAADLVSAGLTEMRGATAPRLQLELICARVLLPAAYDDERAVAARLDRLERQAVSGTLAGSAPAAHPDAAHPGNAAVARAAVHPAPAEPAAAPPQTYAPAPPQSHAAPAAPEPPQTYAPPAAAASPQGPGAGGHTPGAWPTGTHASGAAAAPQDRGTGGEAARRPGAWPTAAAPGAGTPPAPAPQTPAPAPAAPAPAPGPAPVGGDAHRVRQMWPDILEAVKNRRRFTWILLSQNAHVAGFDGTTLQVGFASPGARDSFVGGGSDEVLRQAISEAFRLEWKVEAVVDPSGGAGGPGGPGGGGVPRPPAPPGGFDRPAPPQAYAAPHTPSPAAPPAQSPPPQAPQAYQAPQPAPAARPPAPAPGQTASAAPPAPPAAPEPPRVAIEDDIPEDDDPDFDGVPVSGYDLLVRELGATVVEEIPNE</sequence>
<evidence type="ECO:0000256" key="3">
    <source>
        <dbReference type="ARBA" id="ARBA00022695"/>
    </source>
</evidence>
<keyword evidence="3 11" id="KW-0548">Nucleotidyltransferase</keyword>
<comment type="similarity">
    <text evidence="1 11">Belongs to the DnaX/STICHEL family.</text>
</comment>
<feature type="compositionally biased region" description="Acidic residues" evidence="12">
    <location>
        <begin position="717"/>
        <end position="728"/>
    </location>
</feature>
<gene>
    <name evidence="11" type="primary">dnaX</name>
    <name evidence="14" type="ORF">POF43_030060</name>
</gene>
<comment type="caution">
    <text evidence="14">The sequence shown here is derived from an EMBL/GenBank/DDBJ whole genome shotgun (WGS) entry which is preliminary data.</text>
</comment>
<feature type="compositionally biased region" description="Low complexity" evidence="12">
    <location>
        <begin position="450"/>
        <end position="460"/>
    </location>
</feature>
<keyword evidence="8 11" id="KW-0067">ATP-binding</keyword>
<evidence type="ECO:0000256" key="9">
    <source>
        <dbReference type="ARBA" id="ARBA00022932"/>
    </source>
</evidence>
<dbReference type="EC" id="2.7.7.7" evidence="11"/>
<evidence type="ECO:0000256" key="6">
    <source>
        <dbReference type="ARBA" id="ARBA00022741"/>
    </source>
</evidence>
<evidence type="ECO:0000256" key="1">
    <source>
        <dbReference type="ARBA" id="ARBA00006360"/>
    </source>
</evidence>
<dbReference type="NCBIfam" id="NF005846">
    <property type="entry name" value="PRK07764.1-6"/>
    <property type="match status" value="1"/>
</dbReference>
<comment type="subunit">
    <text evidence="11">DNA polymerase III contains a core (composed of alpha, epsilon and theta chains) that associates with a tau subunit. This core dimerizes to form the POLIII' complex. PolIII' associates with the gamma complex (composed of gamma, delta, delta', psi and chi chains) and with the beta chain to form the complete DNA polymerase III complex.</text>
</comment>
<dbReference type="CDD" id="cd18137">
    <property type="entry name" value="HLD_clamp_pol_III_gamma_tau"/>
    <property type="match status" value="1"/>
</dbReference>
<feature type="compositionally biased region" description="Low complexity" evidence="12">
    <location>
        <begin position="412"/>
        <end position="441"/>
    </location>
</feature>
<dbReference type="NCBIfam" id="TIGR02397">
    <property type="entry name" value="dnaX_nterm"/>
    <property type="match status" value="1"/>
</dbReference>
<feature type="compositionally biased region" description="Low complexity" evidence="12">
    <location>
        <begin position="496"/>
        <end position="508"/>
    </location>
</feature>
<evidence type="ECO:0000256" key="8">
    <source>
        <dbReference type="ARBA" id="ARBA00022840"/>
    </source>
</evidence>
<evidence type="ECO:0000256" key="4">
    <source>
        <dbReference type="ARBA" id="ARBA00022705"/>
    </source>
</evidence>
<evidence type="ECO:0000256" key="10">
    <source>
        <dbReference type="ARBA" id="ARBA00049244"/>
    </source>
</evidence>
<comment type="catalytic activity">
    <reaction evidence="10 11">
        <text>DNA(n) + a 2'-deoxyribonucleoside 5'-triphosphate = DNA(n+1) + diphosphate</text>
        <dbReference type="Rhea" id="RHEA:22508"/>
        <dbReference type="Rhea" id="RHEA-COMP:17339"/>
        <dbReference type="Rhea" id="RHEA-COMP:17340"/>
        <dbReference type="ChEBI" id="CHEBI:33019"/>
        <dbReference type="ChEBI" id="CHEBI:61560"/>
        <dbReference type="ChEBI" id="CHEBI:173112"/>
        <dbReference type="EC" id="2.7.7.7"/>
    </reaction>
</comment>
<evidence type="ECO:0000313" key="14">
    <source>
        <dbReference type="EMBL" id="MDI5966928.1"/>
    </source>
</evidence>
<comment type="function">
    <text evidence="11">DNA polymerase III is a complex, multichain enzyme responsible for most of the replicative synthesis in bacteria. This DNA polymerase also exhibits 3' to 5' exonuclease activity.</text>
</comment>
<evidence type="ECO:0000256" key="11">
    <source>
        <dbReference type="RuleBase" id="RU364063"/>
    </source>
</evidence>
<feature type="compositionally biased region" description="Pro residues" evidence="12">
    <location>
        <begin position="702"/>
        <end position="712"/>
    </location>
</feature>
<accession>A0ABT6W844</accession>
<dbReference type="InterPro" id="IPR022754">
    <property type="entry name" value="DNA_pol_III_gamma-3"/>
</dbReference>
<dbReference type="SMART" id="SM00382">
    <property type="entry name" value="AAA"/>
    <property type="match status" value="1"/>
</dbReference>
<dbReference type="Pfam" id="PF13177">
    <property type="entry name" value="DNA_pol3_delta2"/>
    <property type="match status" value="1"/>
</dbReference>
<keyword evidence="15" id="KW-1185">Reference proteome</keyword>
<keyword evidence="9 11" id="KW-0239">DNA-directed DNA polymerase</keyword>
<keyword evidence="7" id="KW-0862">Zinc</keyword>
<dbReference type="CDD" id="cd00009">
    <property type="entry name" value="AAA"/>
    <property type="match status" value="1"/>
</dbReference>
<feature type="compositionally biased region" description="Low complexity" evidence="12">
    <location>
        <begin position="643"/>
        <end position="658"/>
    </location>
</feature>
<organism evidence="14 15">
    <name type="scientific">Streptantibioticus silvisoli</name>
    <dbReference type="NCBI Taxonomy" id="2705255"/>
    <lineage>
        <taxon>Bacteria</taxon>
        <taxon>Bacillati</taxon>
        <taxon>Actinomycetota</taxon>
        <taxon>Actinomycetes</taxon>
        <taxon>Kitasatosporales</taxon>
        <taxon>Streptomycetaceae</taxon>
        <taxon>Streptantibioticus</taxon>
    </lineage>
</organism>
<proteinExistence type="inferred from homology"/>
<dbReference type="Gene3D" id="3.40.50.300">
    <property type="entry name" value="P-loop containing nucleotide triphosphate hydrolases"/>
    <property type="match status" value="1"/>
</dbReference>
<reference evidence="14 15" key="1">
    <citation type="submission" date="2023-05" db="EMBL/GenBank/DDBJ databases">
        <title>Streptantibioticus silvisoli sp. nov., acidotolerant actinomycetes 1 from pine litter.</title>
        <authorList>
            <person name="Swiecimska M."/>
            <person name="Golinska P."/>
            <person name="Sangal V."/>
            <person name="Wachnowicz B."/>
            <person name="Goodfellow M."/>
        </authorList>
    </citation>
    <scope>NUCLEOTIDE SEQUENCE [LARGE SCALE GENOMIC DNA]</scope>
    <source>
        <strain evidence="14 15">SL54</strain>
    </source>
</reference>
<feature type="domain" description="AAA+ ATPase" evidence="13">
    <location>
        <begin position="36"/>
        <end position="180"/>
    </location>
</feature>
<dbReference type="EMBL" id="JAAGKO020000065">
    <property type="protein sequence ID" value="MDI5966928.1"/>
    <property type="molecule type" value="Genomic_DNA"/>
</dbReference>
<keyword evidence="2 11" id="KW-0808">Transferase</keyword>
<dbReference type="GO" id="GO:0003887">
    <property type="term" value="F:DNA-directed DNA polymerase activity"/>
    <property type="evidence" value="ECO:0007669"/>
    <property type="project" value="UniProtKB-EC"/>
</dbReference>
<evidence type="ECO:0000256" key="5">
    <source>
        <dbReference type="ARBA" id="ARBA00022723"/>
    </source>
</evidence>
<dbReference type="InterPro" id="IPR045085">
    <property type="entry name" value="HLD_clamp_pol_III_gamma_tau"/>
</dbReference>
<dbReference type="Pfam" id="PF12169">
    <property type="entry name" value="DNA_pol3_gamma3"/>
    <property type="match status" value="1"/>
</dbReference>
<feature type="compositionally biased region" description="Gly residues" evidence="12">
    <location>
        <begin position="622"/>
        <end position="635"/>
    </location>
</feature>
<evidence type="ECO:0000256" key="2">
    <source>
        <dbReference type="ARBA" id="ARBA00022679"/>
    </source>
</evidence>
<dbReference type="InterPro" id="IPR050238">
    <property type="entry name" value="DNA_Rep/Repair_Clamp_Loader"/>
</dbReference>
<evidence type="ECO:0000256" key="7">
    <source>
        <dbReference type="ARBA" id="ARBA00022833"/>
    </source>
</evidence>
<protein>
    <recommendedName>
        <fullName evidence="11">DNA polymerase III subunit gamma/tau</fullName>
        <ecNumber evidence="11">2.7.7.7</ecNumber>
    </recommendedName>
</protein>
<keyword evidence="4 11" id="KW-0235">DNA replication</keyword>
<keyword evidence="5" id="KW-0479">Metal-binding</keyword>
<dbReference type="Gene3D" id="1.20.272.10">
    <property type="match status" value="1"/>
</dbReference>
<evidence type="ECO:0000313" key="15">
    <source>
        <dbReference type="Proteomes" id="UP001156398"/>
    </source>
</evidence>
<evidence type="ECO:0000259" key="13">
    <source>
        <dbReference type="SMART" id="SM00382"/>
    </source>
</evidence>
<dbReference type="Proteomes" id="UP001156398">
    <property type="component" value="Unassembled WGS sequence"/>
</dbReference>
<feature type="compositionally biased region" description="Pro residues" evidence="12">
    <location>
        <begin position="509"/>
        <end position="533"/>
    </location>
</feature>
<dbReference type="PRINTS" id="PR01217">
    <property type="entry name" value="PRICHEXTENSN"/>
</dbReference>
<dbReference type="InterPro" id="IPR012763">
    <property type="entry name" value="DNA_pol_III_sug/sutau_N"/>
</dbReference>
<dbReference type="RefSeq" id="WP_282704862.1">
    <property type="nucleotide sequence ID" value="NZ_JAAGKO020000065.1"/>
</dbReference>
<dbReference type="Gene3D" id="1.10.8.60">
    <property type="match status" value="1"/>
</dbReference>
<dbReference type="InterPro" id="IPR003593">
    <property type="entry name" value="AAA+_ATPase"/>
</dbReference>
<name>A0ABT6W844_9ACTN</name>
<dbReference type="SUPFAM" id="SSF52540">
    <property type="entry name" value="P-loop containing nucleoside triphosphate hydrolases"/>
    <property type="match status" value="1"/>
</dbReference>